<evidence type="ECO:0000313" key="2">
    <source>
        <dbReference type="Proteomes" id="UP000260812"/>
    </source>
</evidence>
<evidence type="ECO:0008006" key="3">
    <source>
        <dbReference type="Google" id="ProtNLM"/>
    </source>
</evidence>
<dbReference type="Proteomes" id="UP000260812">
    <property type="component" value="Unassembled WGS sequence"/>
</dbReference>
<name>A0A3E3I1P5_9FIRM</name>
<keyword evidence="2" id="KW-1185">Reference proteome</keyword>
<evidence type="ECO:0000313" key="1">
    <source>
        <dbReference type="EMBL" id="RGE58496.1"/>
    </source>
</evidence>
<proteinExistence type="predicted"/>
<dbReference type="AlphaFoldDB" id="A0A3E3I1P5"/>
<dbReference type="RefSeq" id="WP_117544954.1">
    <property type="nucleotide sequence ID" value="NZ_QVLV01000011.1"/>
</dbReference>
<accession>A0A3E3I1P5</accession>
<comment type="caution">
    <text evidence="1">The sequence shown here is derived from an EMBL/GenBank/DDBJ whole genome shotgun (WGS) entry which is preliminary data.</text>
</comment>
<reference evidence="1 2" key="1">
    <citation type="submission" date="2018-08" db="EMBL/GenBank/DDBJ databases">
        <title>A genome reference for cultivated species of the human gut microbiota.</title>
        <authorList>
            <person name="Zou Y."/>
            <person name="Xue W."/>
            <person name="Luo G."/>
        </authorList>
    </citation>
    <scope>NUCLEOTIDE SEQUENCE [LARGE SCALE GENOMIC DNA]</scope>
    <source>
        <strain evidence="1 2">TF05-5AC</strain>
    </source>
</reference>
<organism evidence="1 2">
    <name type="scientific">Eisenbergiella massiliensis</name>
    <dbReference type="NCBI Taxonomy" id="1720294"/>
    <lineage>
        <taxon>Bacteria</taxon>
        <taxon>Bacillati</taxon>
        <taxon>Bacillota</taxon>
        <taxon>Clostridia</taxon>
        <taxon>Lachnospirales</taxon>
        <taxon>Lachnospiraceae</taxon>
        <taxon>Eisenbergiella</taxon>
    </lineage>
</organism>
<dbReference type="EMBL" id="QVLV01000011">
    <property type="protein sequence ID" value="RGE58496.1"/>
    <property type="molecule type" value="Genomic_DNA"/>
</dbReference>
<sequence>MAEKLHVVRNQKDTVFRMLFREKKELLELYNALNDSAYNSPEDLTICTLENAIYMNFKNDISFLLDSEMNLYEHQGSYNPNMPLRDLVYIAKQLEKYTRDETIYSSTLVKIPVPRFVVFYNGTDGQPERQILRLSDAFEKETSEPELELKVLMLNINFGHNKELMEKCRTLREYSQYVDRVRKYAKRMRIEEAVERAVTECIREGILADFLSSQRAEVIAVSIFEYNEEEEMRKIRASEYKNGKEDGIAQGIKQGIEQGIEQGMVETCKELGVSFEQTVARLKLRLGISEQEAQEKVRHYW</sequence>
<gene>
    <name evidence="1" type="ORF">DXC51_16455</name>
</gene>
<dbReference type="GeneID" id="97988417"/>
<protein>
    <recommendedName>
        <fullName evidence="3">Transposase</fullName>
    </recommendedName>
</protein>